<proteinExistence type="predicted"/>
<organism evidence="1 2">
    <name type="scientific">Malaciobacter pacificus</name>
    <dbReference type="NCBI Taxonomy" id="1080223"/>
    <lineage>
        <taxon>Bacteria</taxon>
        <taxon>Pseudomonadati</taxon>
        <taxon>Campylobacterota</taxon>
        <taxon>Epsilonproteobacteria</taxon>
        <taxon>Campylobacterales</taxon>
        <taxon>Arcobacteraceae</taxon>
        <taxon>Malaciobacter</taxon>
    </lineage>
</organism>
<keyword evidence="2" id="KW-1185">Reference proteome</keyword>
<evidence type="ECO:0000313" key="2">
    <source>
        <dbReference type="Proteomes" id="UP000322726"/>
    </source>
</evidence>
<protein>
    <submittedName>
        <fullName evidence="1">Uncharacterized protein</fullName>
    </submittedName>
</protein>
<accession>A0A5C2H4N0</accession>
<sequence>MIEINKTYTHYKNKQSYIPLNTCKIQENDTWVKAIIYKPIDSEELFVRSYKEFKEKFSLVK</sequence>
<evidence type="ECO:0000313" key="1">
    <source>
        <dbReference type="EMBL" id="QEP33359.1"/>
    </source>
</evidence>
<dbReference type="EMBL" id="CP035928">
    <property type="protein sequence ID" value="QEP33359.1"/>
    <property type="molecule type" value="Genomic_DNA"/>
</dbReference>
<dbReference type="InterPro" id="IPR023387">
    <property type="entry name" value="DUF1653-like_dom"/>
</dbReference>
<reference evidence="1" key="1">
    <citation type="submission" date="2019-09" db="EMBL/GenBank/DDBJ databases">
        <title>Complete genome sequencing of four Arcobacter species reveals a diverse suite of mobile elements.</title>
        <authorList>
            <person name="Miller W.G."/>
            <person name="Yee E."/>
            <person name="Bono J.L."/>
        </authorList>
    </citation>
    <scope>NUCLEOTIDE SEQUENCE [LARGE SCALE GENOMIC DNA]</scope>
    <source>
        <strain evidence="1">LMG 26638</strain>
    </source>
</reference>
<dbReference type="Gene3D" id="2.30.30.320">
    <property type="entry name" value="DUF1653-like domain"/>
    <property type="match status" value="1"/>
</dbReference>
<dbReference type="Proteomes" id="UP000322726">
    <property type="component" value="Chromosome"/>
</dbReference>
<dbReference type="InterPro" id="IPR037135">
    <property type="entry name" value="DUF1653-like_dom_sf"/>
</dbReference>
<reference evidence="1" key="2">
    <citation type="submission" date="2019-09" db="EMBL/GenBank/DDBJ databases">
        <title>Taxonomic note: a critical rebuttal of the proposed division of the genus Arcobacter into six genera, emended descriptions of Arcobacter anaerophilus and the genus Arcobacter, and an assessment of genus-level boundaries for Epsilonproteobacteria using in silico genomic comparator tools.</title>
        <authorList>
            <person name="On S.L.W."/>
            <person name="Miller W.G."/>
            <person name="Biggs P."/>
            <person name="Cornelius A."/>
            <person name="Vandamme P."/>
        </authorList>
    </citation>
    <scope>NUCLEOTIDE SEQUENCE [LARGE SCALE GENOMIC DNA]</scope>
    <source>
        <strain evidence="1">LMG 26638</strain>
    </source>
</reference>
<name>A0A5C2H4N0_9BACT</name>
<dbReference type="AlphaFoldDB" id="A0A5C2H4N0"/>
<dbReference type="OrthoDB" id="5365780at2"/>
<dbReference type="Pfam" id="PF07866">
    <property type="entry name" value="DUF1653"/>
    <property type="match status" value="1"/>
</dbReference>
<dbReference type="RefSeq" id="WP_130232333.1">
    <property type="nucleotide sequence ID" value="NZ_BMEF01000001.1"/>
</dbReference>
<gene>
    <name evidence="1" type="ORF">APAC_0189</name>
</gene>
<dbReference type="KEGG" id="apai:APAC_0189"/>